<dbReference type="InterPro" id="IPR011009">
    <property type="entry name" value="Kinase-like_dom_sf"/>
</dbReference>
<dbReference type="GO" id="GO:0004383">
    <property type="term" value="F:guanylate cyclase activity"/>
    <property type="evidence" value="ECO:0007669"/>
    <property type="project" value="UniProtKB-EC"/>
</dbReference>
<feature type="region of interest" description="Disordered" evidence="15">
    <location>
        <begin position="1113"/>
        <end position="1133"/>
    </location>
</feature>
<dbReference type="Gene3D" id="3.30.70.1230">
    <property type="entry name" value="Nucleotide cyclase"/>
    <property type="match status" value="1"/>
</dbReference>
<dbReference type="GO" id="GO:0004672">
    <property type="term" value="F:protein kinase activity"/>
    <property type="evidence" value="ECO:0007669"/>
    <property type="project" value="InterPro"/>
</dbReference>
<name>K1R877_MAGGI</name>
<accession>K1R877</accession>
<dbReference type="InterPro" id="IPR018297">
    <property type="entry name" value="A/G_cyclase_CS"/>
</dbReference>
<dbReference type="GO" id="GO:0005886">
    <property type="term" value="C:plasma membrane"/>
    <property type="evidence" value="ECO:0007669"/>
    <property type="project" value="TreeGrafter"/>
</dbReference>
<evidence type="ECO:0000256" key="3">
    <source>
        <dbReference type="ARBA" id="ARBA00022692"/>
    </source>
</evidence>
<evidence type="ECO:0000313" key="16">
    <source>
        <dbReference type="EMBL" id="EKC30171.1"/>
    </source>
</evidence>
<dbReference type="GO" id="GO:0005524">
    <property type="term" value="F:ATP binding"/>
    <property type="evidence" value="ECO:0007669"/>
    <property type="project" value="InterPro"/>
</dbReference>
<dbReference type="GO" id="GO:0005525">
    <property type="term" value="F:GTP binding"/>
    <property type="evidence" value="ECO:0007669"/>
    <property type="project" value="UniProtKB-KW"/>
</dbReference>
<dbReference type="PROSITE" id="PS50011">
    <property type="entry name" value="PROTEIN_KINASE_DOM"/>
    <property type="match status" value="1"/>
</dbReference>
<keyword evidence="10" id="KW-0325">Glycoprotein</keyword>
<evidence type="ECO:0000256" key="6">
    <source>
        <dbReference type="ARBA" id="ARBA00022989"/>
    </source>
</evidence>
<protein>
    <recommendedName>
        <fullName evidence="2 14">Guanylate cyclase</fullName>
        <ecNumber evidence="2 14">4.6.1.2</ecNumber>
    </recommendedName>
</protein>
<organism evidence="16">
    <name type="scientific">Magallana gigas</name>
    <name type="common">Pacific oyster</name>
    <name type="synonym">Crassostrea gigas</name>
    <dbReference type="NCBI Taxonomy" id="29159"/>
    <lineage>
        <taxon>Eukaryota</taxon>
        <taxon>Metazoa</taxon>
        <taxon>Spiralia</taxon>
        <taxon>Lophotrochozoa</taxon>
        <taxon>Mollusca</taxon>
        <taxon>Bivalvia</taxon>
        <taxon>Autobranchia</taxon>
        <taxon>Pteriomorphia</taxon>
        <taxon>Ostreida</taxon>
        <taxon>Ostreoidea</taxon>
        <taxon>Ostreidae</taxon>
        <taxon>Magallana</taxon>
    </lineage>
</organism>
<dbReference type="Pfam" id="PF07701">
    <property type="entry name" value="HNOBA"/>
    <property type="match status" value="1"/>
</dbReference>
<dbReference type="FunFam" id="3.30.70.1230:FF:000004">
    <property type="entry name" value="Guanylate cyclase"/>
    <property type="match status" value="1"/>
</dbReference>
<keyword evidence="9 16" id="KW-0675">Receptor</keyword>
<dbReference type="Pfam" id="PF00211">
    <property type="entry name" value="Guanylate_cyc"/>
    <property type="match status" value="1"/>
</dbReference>
<evidence type="ECO:0000256" key="14">
    <source>
        <dbReference type="RuleBase" id="RU003431"/>
    </source>
</evidence>
<evidence type="ECO:0000256" key="13">
    <source>
        <dbReference type="RuleBase" id="RU000405"/>
    </source>
</evidence>
<evidence type="ECO:0000256" key="9">
    <source>
        <dbReference type="ARBA" id="ARBA00023170"/>
    </source>
</evidence>
<dbReference type="PANTHER" id="PTHR11920">
    <property type="entry name" value="GUANYLYL CYCLASE"/>
    <property type="match status" value="1"/>
</dbReference>
<dbReference type="InParanoid" id="K1R877"/>
<evidence type="ECO:0000256" key="12">
    <source>
        <dbReference type="ARBA" id="ARBA00023293"/>
    </source>
</evidence>
<dbReference type="InterPro" id="IPR029787">
    <property type="entry name" value="Nucleotide_cyclase"/>
</dbReference>
<sequence>MNRDVELQKLVKVTVVTIDGNENQVTVPVVGDEQISVTDIYAKACDCLGLQKTSSKWFSLFCGGETIRRLKPDTFTHSSAKEVSLRKWCFNGRIEANMIKDDPVACHLVYLEAKAAIEKGLLSVTNEQREKLEEYEDPAFKLEKDYILLAQTLEGYFSVLIQNCIITDQEPIESTLQVVNPSESFFYSSMISTNEEGSTSYENVLYRGPCDGVDDEGRYNGNSIWRLDEQLNVTLFANLSFIPRGMAVHPRTNELYVCGVERDGSRDDLLSLNRRHLIARFSADGTFISDITISPHDPHRLGLMNEDKVCFSDYGKNNKRQLVVMDKMGTVLCVYEGRHELENPFYPLGTQVDQYENIIVADWNNDCVHLLDKNGEFSQFLVDQESDIERPCSLGLDTDGHLWETTTLISLRQKYVVSTNHHHSMICVCHGAILASQCWDSFHIYREERNVVAFRPGSAESRVLSVGRQIANVTINSTTSKVNKKPNSVKLMEMKHQNCCAFVGACIDPGRILLLWEYCHKGSLQDVIWNQNIKLDRMFMFALSQDIAKGLDFVHKSSIHYHGNLKSSNCVVDSRWTCKLADFGVPSLRHSDKCHKEDENPDKLQWTAPELLRLEKSIDKQKVDIFSLGIILKEIFTRSGPYTEYPFLRIHELIDKVRYPVCGAPPFRPKLSVEVQQTPELHALIDECWNESVFVRPSAGRILKTLARINPSKMTMIDNMIAILEKHANHLEELVAERTSELDAEKKKTENLLYRMLPQSVADDLKKGKPIEAEHFDETTIYFSDIVGFTTICAGSTPIQVVNLLNSLYTLFDDIITRYDVYKVETIGDAYMLVSGLPKRNGNRHSKEIADCAMDIMASIGTFCIPHQPNAKVKIRIGIHSGPAVAGVVGLAMPRYCLFGDTVNTASRMESTGLPLKIHLSSMTRDQLETFGCYHILYRGETNVKGKGIMKTYFLNGRDGFTKELPSISEEGMCLKFSPSATSDLHYMGVATSPGTPKTSVTAIGEGLNIERKEMPSVKETLQGLSGEDSKKKCASDVMSLTLGDVLPDSVKETVERFRKTGLSCFPQDTNEKGISRRHSYNDAPKKNCFIPASHDAVPIYEDASYDIRKKLSTGSEAADSGRGSFRRTGSSSSSLNDVITSSLKNITCLDEINVNCLMNRNVKSFPDIMNSTPRENGRLHKRKFSTGDVIDSIQSYRNGYSAGKLKIRKLSAESFFEGYCISKKTPKQEETRGRKYSIESFIRGLLGNKTKLNKSQSTVKEPCMIKSIDKHIKDSHPMHSCSLTENCHENLAFQDDQNELHDHDEATVQEIVNELHEMATDPNNMAPGVLPADKLPISLGHIFPRHRVLTKSDSGYGTPENLSIASATTFL</sequence>
<comment type="similarity">
    <text evidence="13">Belongs to the adenylyl cyclase class-4/guanylyl cyclase family.</text>
</comment>
<dbReference type="Pfam" id="PF07714">
    <property type="entry name" value="PK_Tyr_Ser-Thr"/>
    <property type="match status" value="1"/>
</dbReference>
<dbReference type="GO" id="GO:0035556">
    <property type="term" value="P:intracellular signal transduction"/>
    <property type="evidence" value="ECO:0007669"/>
    <property type="project" value="InterPro"/>
</dbReference>
<evidence type="ECO:0000256" key="11">
    <source>
        <dbReference type="ARBA" id="ARBA00023239"/>
    </source>
</evidence>
<comment type="subcellular location">
    <subcellularLocation>
        <location evidence="1">Membrane</location>
        <topology evidence="1">Single-pass type I membrane protein</topology>
    </subcellularLocation>
</comment>
<dbReference type="SMART" id="SM00044">
    <property type="entry name" value="CYCc"/>
    <property type="match status" value="1"/>
</dbReference>
<dbReference type="PANTHER" id="PTHR11920:SF501">
    <property type="entry name" value="GUANYLATE CYCLASE 32E"/>
    <property type="match status" value="1"/>
</dbReference>
<keyword evidence="7" id="KW-0342">GTP-binding</keyword>
<evidence type="ECO:0000256" key="15">
    <source>
        <dbReference type="SAM" id="MobiDB-lite"/>
    </source>
</evidence>
<gene>
    <name evidence="16" type="ORF">CGI_10004768</name>
</gene>
<reference evidence="16" key="1">
    <citation type="journal article" date="2012" name="Nature">
        <title>The oyster genome reveals stress adaptation and complexity of shell formation.</title>
        <authorList>
            <person name="Zhang G."/>
            <person name="Fang X."/>
            <person name="Guo X."/>
            <person name="Li L."/>
            <person name="Luo R."/>
            <person name="Xu F."/>
            <person name="Yang P."/>
            <person name="Zhang L."/>
            <person name="Wang X."/>
            <person name="Qi H."/>
            <person name="Xiong Z."/>
            <person name="Que H."/>
            <person name="Xie Y."/>
            <person name="Holland P.W."/>
            <person name="Paps J."/>
            <person name="Zhu Y."/>
            <person name="Wu F."/>
            <person name="Chen Y."/>
            <person name="Wang J."/>
            <person name="Peng C."/>
            <person name="Meng J."/>
            <person name="Yang L."/>
            <person name="Liu J."/>
            <person name="Wen B."/>
            <person name="Zhang N."/>
            <person name="Huang Z."/>
            <person name="Zhu Q."/>
            <person name="Feng Y."/>
            <person name="Mount A."/>
            <person name="Hedgecock D."/>
            <person name="Xu Z."/>
            <person name="Liu Y."/>
            <person name="Domazet-Loso T."/>
            <person name="Du Y."/>
            <person name="Sun X."/>
            <person name="Zhang S."/>
            <person name="Liu B."/>
            <person name="Cheng P."/>
            <person name="Jiang X."/>
            <person name="Li J."/>
            <person name="Fan D."/>
            <person name="Wang W."/>
            <person name="Fu W."/>
            <person name="Wang T."/>
            <person name="Wang B."/>
            <person name="Zhang J."/>
            <person name="Peng Z."/>
            <person name="Li Y."/>
            <person name="Li N."/>
            <person name="Wang J."/>
            <person name="Chen M."/>
            <person name="He Y."/>
            <person name="Tan F."/>
            <person name="Song X."/>
            <person name="Zheng Q."/>
            <person name="Huang R."/>
            <person name="Yang H."/>
            <person name="Du X."/>
            <person name="Chen L."/>
            <person name="Yang M."/>
            <person name="Gaffney P.M."/>
            <person name="Wang S."/>
            <person name="Luo L."/>
            <person name="She Z."/>
            <person name="Ming Y."/>
            <person name="Huang W."/>
            <person name="Zhang S."/>
            <person name="Huang B."/>
            <person name="Zhang Y."/>
            <person name="Qu T."/>
            <person name="Ni P."/>
            <person name="Miao G."/>
            <person name="Wang J."/>
            <person name="Wang Q."/>
            <person name="Steinberg C.E."/>
            <person name="Wang H."/>
            <person name="Li N."/>
            <person name="Qian L."/>
            <person name="Zhang G."/>
            <person name="Li Y."/>
            <person name="Yang H."/>
            <person name="Liu X."/>
            <person name="Wang J."/>
            <person name="Yin Y."/>
            <person name="Wang J."/>
        </authorList>
    </citation>
    <scope>NUCLEOTIDE SEQUENCE [LARGE SCALE GENOMIC DNA]</scope>
    <source>
        <strain evidence="16">05x7-T-G4-1.051#20</strain>
    </source>
</reference>
<dbReference type="Gene3D" id="1.20.80.60">
    <property type="match status" value="1"/>
</dbReference>
<keyword evidence="4" id="KW-0732">Signal</keyword>
<dbReference type="InterPro" id="IPR001245">
    <property type="entry name" value="Ser-Thr/Tyr_kinase_cat_dom"/>
</dbReference>
<dbReference type="PROSITE" id="PS00452">
    <property type="entry name" value="GUANYLATE_CYCLASE_1"/>
    <property type="match status" value="1"/>
</dbReference>
<keyword evidence="5" id="KW-0547">Nucleotide-binding</keyword>
<dbReference type="Gene3D" id="1.10.510.10">
    <property type="entry name" value="Transferase(Phosphotransferase) domain 1"/>
    <property type="match status" value="1"/>
</dbReference>
<comment type="catalytic activity">
    <reaction evidence="14">
        <text>GTP = 3',5'-cyclic GMP + diphosphate</text>
        <dbReference type="Rhea" id="RHEA:13665"/>
        <dbReference type="ChEBI" id="CHEBI:33019"/>
        <dbReference type="ChEBI" id="CHEBI:37565"/>
        <dbReference type="ChEBI" id="CHEBI:57746"/>
        <dbReference type="EC" id="4.6.1.2"/>
    </reaction>
</comment>
<keyword evidence="3" id="KW-0812">Transmembrane</keyword>
<evidence type="ECO:0000256" key="5">
    <source>
        <dbReference type="ARBA" id="ARBA00022741"/>
    </source>
</evidence>
<dbReference type="Gene3D" id="2.120.10.30">
    <property type="entry name" value="TolB, C-terminal domain"/>
    <property type="match status" value="1"/>
</dbReference>
<dbReference type="InterPro" id="IPR050401">
    <property type="entry name" value="Cyclic_nucleotide_synthase"/>
</dbReference>
<dbReference type="InterPro" id="IPR001054">
    <property type="entry name" value="A/G_cyclase"/>
</dbReference>
<feature type="compositionally biased region" description="Low complexity" evidence="15">
    <location>
        <begin position="1121"/>
        <end position="1133"/>
    </location>
</feature>
<dbReference type="EC" id="4.6.1.2" evidence="2 14"/>
<dbReference type="EMBL" id="JH818178">
    <property type="protein sequence ID" value="EKC30171.1"/>
    <property type="molecule type" value="Genomic_DNA"/>
</dbReference>
<dbReference type="CDD" id="cd07302">
    <property type="entry name" value="CHD"/>
    <property type="match status" value="1"/>
</dbReference>
<keyword evidence="12 14" id="KW-0141">cGMP biosynthesis</keyword>
<dbReference type="GO" id="GO:0007168">
    <property type="term" value="P:receptor guanylyl cyclase signaling pathway"/>
    <property type="evidence" value="ECO:0007669"/>
    <property type="project" value="TreeGrafter"/>
</dbReference>
<evidence type="ECO:0000256" key="8">
    <source>
        <dbReference type="ARBA" id="ARBA00023136"/>
    </source>
</evidence>
<dbReference type="SUPFAM" id="SSF56112">
    <property type="entry name" value="Protein kinase-like (PK-like)"/>
    <property type="match status" value="1"/>
</dbReference>
<keyword evidence="11 13" id="KW-0456">Lyase</keyword>
<dbReference type="SUPFAM" id="SSF55073">
    <property type="entry name" value="Nucleotide cyclase"/>
    <property type="match status" value="1"/>
</dbReference>
<evidence type="ECO:0000256" key="10">
    <source>
        <dbReference type="ARBA" id="ARBA00023180"/>
    </source>
</evidence>
<evidence type="ECO:0000256" key="7">
    <source>
        <dbReference type="ARBA" id="ARBA00023134"/>
    </source>
</evidence>
<evidence type="ECO:0000256" key="4">
    <source>
        <dbReference type="ARBA" id="ARBA00022729"/>
    </source>
</evidence>
<dbReference type="PROSITE" id="PS50125">
    <property type="entry name" value="GUANYLATE_CYCLASE_2"/>
    <property type="match status" value="1"/>
</dbReference>
<dbReference type="HOGENOM" id="CLU_256222_0_0_1"/>
<dbReference type="GO" id="GO:0004016">
    <property type="term" value="F:adenylate cyclase activity"/>
    <property type="evidence" value="ECO:0007669"/>
    <property type="project" value="TreeGrafter"/>
</dbReference>
<dbReference type="InterPro" id="IPR011645">
    <property type="entry name" value="HNOB_dom_associated"/>
</dbReference>
<dbReference type="SUPFAM" id="SSF63829">
    <property type="entry name" value="Calcium-dependent phosphotriesterase"/>
    <property type="match status" value="1"/>
</dbReference>
<evidence type="ECO:0000256" key="2">
    <source>
        <dbReference type="ARBA" id="ARBA00012202"/>
    </source>
</evidence>
<proteinExistence type="inferred from homology"/>
<evidence type="ECO:0000256" key="1">
    <source>
        <dbReference type="ARBA" id="ARBA00004479"/>
    </source>
</evidence>
<dbReference type="InterPro" id="IPR011042">
    <property type="entry name" value="6-blade_b-propeller_TolB-like"/>
</dbReference>
<keyword evidence="8" id="KW-0472">Membrane</keyword>
<dbReference type="GO" id="GO:0001653">
    <property type="term" value="F:peptide receptor activity"/>
    <property type="evidence" value="ECO:0007669"/>
    <property type="project" value="TreeGrafter"/>
</dbReference>
<dbReference type="InterPro" id="IPR000719">
    <property type="entry name" value="Prot_kinase_dom"/>
</dbReference>
<keyword evidence="6" id="KW-1133">Transmembrane helix</keyword>